<feature type="compositionally biased region" description="Polar residues" evidence="1">
    <location>
        <begin position="161"/>
        <end position="171"/>
    </location>
</feature>
<reference evidence="2" key="1">
    <citation type="submission" date="2020-04" db="EMBL/GenBank/DDBJ databases">
        <title>Draft genome resource of the tomato pathogen Pseudocercospora fuligena.</title>
        <authorList>
            <person name="Zaccaron A."/>
        </authorList>
    </citation>
    <scope>NUCLEOTIDE SEQUENCE</scope>
    <source>
        <strain evidence="2">PF001</strain>
    </source>
</reference>
<proteinExistence type="predicted"/>
<dbReference type="OrthoDB" id="10469893at2759"/>
<organism evidence="2 3">
    <name type="scientific">Pseudocercospora fuligena</name>
    <dbReference type="NCBI Taxonomy" id="685502"/>
    <lineage>
        <taxon>Eukaryota</taxon>
        <taxon>Fungi</taxon>
        <taxon>Dikarya</taxon>
        <taxon>Ascomycota</taxon>
        <taxon>Pezizomycotina</taxon>
        <taxon>Dothideomycetes</taxon>
        <taxon>Dothideomycetidae</taxon>
        <taxon>Mycosphaerellales</taxon>
        <taxon>Mycosphaerellaceae</taxon>
        <taxon>Pseudocercospora</taxon>
    </lineage>
</organism>
<feature type="compositionally biased region" description="Polar residues" evidence="1">
    <location>
        <begin position="7"/>
        <end position="17"/>
    </location>
</feature>
<dbReference type="EMBL" id="JABCIY010000157">
    <property type="protein sequence ID" value="KAF7191522.1"/>
    <property type="molecule type" value="Genomic_DNA"/>
</dbReference>
<accession>A0A8H6RIM6</accession>
<keyword evidence="3" id="KW-1185">Reference proteome</keyword>
<evidence type="ECO:0000313" key="2">
    <source>
        <dbReference type="EMBL" id="KAF7191522.1"/>
    </source>
</evidence>
<feature type="compositionally biased region" description="Basic and acidic residues" evidence="1">
    <location>
        <begin position="36"/>
        <end position="46"/>
    </location>
</feature>
<dbReference type="Proteomes" id="UP000660729">
    <property type="component" value="Unassembled WGS sequence"/>
</dbReference>
<feature type="compositionally biased region" description="Low complexity" evidence="1">
    <location>
        <begin position="176"/>
        <end position="187"/>
    </location>
</feature>
<feature type="compositionally biased region" description="Polar residues" evidence="1">
    <location>
        <begin position="90"/>
        <end position="146"/>
    </location>
</feature>
<comment type="caution">
    <text evidence="2">The sequence shown here is derived from an EMBL/GenBank/DDBJ whole genome shotgun (WGS) entry which is preliminary data.</text>
</comment>
<dbReference type="AlphaFoldDB" id="A0A8H6RIM6"/>
<evidence type="ECO:0000256" key="1">
    <source>
        <dbReference type="SAM" id="MobiDB-lite"/>
    </source>
</evidence>
<gene>
    <name evidence="2" type="ORF">HII31_07024</name>
</gene>
<feature type="region of interest" description="Disordered" evidence="1">
    <location>
        <begin position="1"/>
        <end position="49"/>
    </location>
</feature>
<name>A0A8H6RIM6_9PEZI</name>
<evidence type="ECO:0000313" key="3">
    <source>
        <dbReference type="Proteomes" id="UP000660729"/>
    </source>
</evidence>
<sequence length="211" mass="22702">MGGGGQVQQYNSPNNNPYAYGPSSTSGSGGILGGIFKRDEQAKDDTQSTQHTDCVNQCNNYCQQYFQDDDQENQCEQQCPQQCSQVLTSPIQSPLGQTPPQYGDQQGGQWQSGFGNGNNCNRFPNTGFPSNGFPNTGFTPNQQQGGQRLADPITQPFRGSGQPSYPGSNGIASPIGNNFPGNNNGFPQSTGLNEPADRAFCNILYVMLRNP</sequence>
<protein>
    <submittedName>
        <fullName evidence="2">Uncharacterized protein</fullName>
    </submittedName>
</protein>
<feature type="region of interest" description="Disordered" evidence="1">
    <location>
        <begin position="90"/>
        <end position="192"/>
    </location>
</feature>